<sequence>MFGGLCAVIFLVLAINLWLATRPSAVRSRVEALLQEQLDVPFEITSAEFDFSDGVLLRGLRILRPGGEGNIPPVSIIELPRIRIVPDFGALCLGSFNPELVVVEGGRAEVSIGPDGKLNLSELLRKAPSPAGATATESGKPAAPLPDFRVHGFNVSFSD</sequence>
<evidence type="ECO:0008006" key="2">
    <source>
        <dbReference type="Google" id="ProtNLM"/>
    </source>
</evidence>
<reference evidence="1" key="1">
    <citation type="submission" date="2018-05" db="EMBL/GenBank/DDBJ databases">
        <authorList>
            <person name="Lanie J.A."/>
            <person name="Ng W.-L."/>
            <person name="Kazmierczak K.M."/>
            <person name="Andrzejewski T.M."/>
            <person name="Davidsen T.M."/>
            <person name="Wayne K.J."/>
            <person name="Tettelin H."/>
            <person name="Glass J.I."/>
            <person name="Rusch D."/>
            <person name="Podicherti R."/>
            <person name="Tsui H.-C.T."/>
            <person name="Winkler M.E."/>
        </authorList>
    </citation>
    <scope>NUCLEOTIDE SEQUENCE</scope>
</reference>
<proteinExistence type="predicted"/>
<evidence type="ECO:0000313" key="1">
    <source>
        <dbReference type="EMBL" id="SVC02400.1"/>
    </source>
</evidence>
<protein>
    <recommendedName>
        <fullName evidence="2">AsmA domain-containing protein</fullName>
    </recommendedName>
</protein>
<accession>A0A382IRU0</accession>
<dbReference type="EMBL" id="UINC01069203">
    <property type="protein sequence ID" value="SVC02400.1"/>
    <property type="molecule type" value="Genomic_DNA"/>
</dbReference>
<gene>
    <name evidence="1" type="ORF">METZ01_LOCUS255254</name>
</gene>
<feature type="non-terminal residue" evidence="1">
    <location>
        <position position="159"/>
    </location>
</feature>
<dbReference type="AlphaFoldDB" id="A0A382IRU0"/>
<organism evidence="1">
    <name type="scientific">marine metagenome</name>
    <dbReference type="NCBI Taxonomy" id="408172"/>
    <lineage>
        <taxon>unclassified sequences</taxon>
        <taxon>metagenomes</taxon>
        <taxon>ecological metagenomes</taxon>
    </lineage>
</organism>
<name>A0A382IRU0_9ZZZZ</name>